<reference evidence="14" key="1">
    <citation type="submission" date="2025-08" db="UniProtKB">
        <authorList>
            <consortium name="RefSeq"/>
        </authorList>
    </citation>
    <scope>IDENTIFICATION</scope>
    <source>
        <tissue evidence="14">Gonads</tissue>
    </source>
</reference>
<dbReference type="Pfam" id="PF08778">
    <property type="entry name" value="HIF-1a_CTAD"/>
    <property type="match status" value="1"/>
</dbReference>
<keyword evidence="5" id="KW-0238">DNA-binding</keyword>
<dbReference type="FunFam" id="3.30.450.20:FF:000005">
    <property type="entry name" value="Hypoxia-inducible factor 1 subunit alpha"/>
    <property type="match status" value="1"/>
</dbReference>
<dbReference type="PROSITE" id="PS50112">
    <property type="entry name" value="PAS"/>
    <property type="match status" value="2"/>
</dbReference>
<dbReference type="SMART" id="SM00086">
    <property type="entry name" value="PAC"/>
    <property type="match status" value="1"/>
</dbReference>
<dbReference type="OrthoDB" id="6021714at2759"/>
<keyword evidence="9" id="KW-0379">Hydroxylation</keyword>
<dbReference type="PANTHER" id="PTHR23043:SF17">
    <property type="entry name" value="PROTEIN SIMILAR"/>
    <property type="match status" value="1"/>
</dbReference>
<dbReference type="SUPFAM" id="SSF47459">
    <property type="entry name" value="HLH, helix-loop-helix DNA-binding domain"/>
    <property type="match status" value="1"/>
</dbReference>
<protein>
    <submittedName>
        <fullName evidence="14">Hypoxia-inducible factor 1-alpha isoform X1</fullName>
    </submittedName>
</protein>
<dbReference type="Pfam" id="PF00989">
    <property type="entry name" value="PAS"/>
    <property type="match status" value="1"/>
</dbReference>
<dbReference type="Proteomes" id="UP000504635">
    <property type="component" value="Unplaced"/>
</dbReference>
<feature type="domain" description="BHLH" evidence="12">
    <location>
        <begin position="127"/>
        <end position="180"/>
    </location>
</feature>
<evidence type="ECO:0000256" key="1">
    <source>
        <dbReference type="ARBA" id="ARBA00004123"/>
    </source>
</evidence>
<dbReference type="InParanoid" id="A0A6J2YSH8"/>
<dbReference type="KEGG" id="soy:115889806"/>
<evidence type="ECO:0000313" key="14">
    <source>
        <dbReference type="RefSeq" id="XP_030765740.1"/>
    </source>
</evidence>
<dbReference type="FunFam" id="4.10.280.10:FF:000076">
    <property type="entry name" value="hypoxia-inducible factor 3-alpha isoform X1"/>
    <property type="match status" value="1"/>
</dbReference>
<dbReference type="GO" id="GO:0071456">
    <property type="term" value="P:cellular response to hypoxia"/>
    <property type="evidence" value="ECO:0007669"/>
    <property type="project" value="TreeGrafter"/>
</dbReference>
<dbReference type="InterPro" id="IPR035965">
    <property type="entry name" value="PAS-like_dom_sf"/>
</dbReference>
<dbReference type="CTD" id="43580"/>
<sequence>MCVLDFEDGGRDSQYVLLGQFVDNQQHPSTQGKVSSTDANCTKPLPTAVSAVGTGCGQADIEDVDSAKSKAACKVRPDGLLAKLALPCQANNDYDYGQCYSYYSNGCYNVCQFVEVGDIEDFMNNEKRKEKSRDAARSRRSRETEIFTDLGNALPLTTEQISHLDKASVMRLAISYLRVRDMINLMTVLPVKDKLMQTVKDESVFLKSLEGFVLVLSSEGDFVYLSENVSDYLGISQVDLMGQNVFEYSHPCDHDEIRDILSAKTMEDGETPKSFFIRLKCTLTSKGRSVNLKSATYKVIHCTGHIIKDTADDDKKSQLSTCLVAIGQPIPHPSNIDTPLPRQTFLTKHSMDMKFTDADDKFMMDILGYTPEDLIGKSVYDYHHAMDSDSIGSAFKCLFSKGQCETNRYRFLAKTGGYVWVVTQATLIYDKVHKPQSVVCVNYVISGVESKDEIYAAHQLASVKSEVASSTSSAASSPEPAKIASEVIEVDSSCDNSSKKVVVEKLVPAVVPVKVKGPILPVRQSKPVSVTAKLFSSYEPAKEAEPVVARPHTATKTIFAPRTEDMSKGFLTFSEEEPGLTMLKDEPDDLTHLAPVAGDVCVPLDDHPFLTDMLDDILLKDNGFGPLLNDEPSDPFISYRDYRDSSPQLLSPNLSKSSDCSLPSLCSPNNSLIDEDQMSTFMNLQMDDDNDLVMKAPYIPMNFSDDLPLLMSNDLMWNNNEKNLSPNRIPENNSTLAQMLSSSVNKHSLKSSDRGGGTMEDSNIEMYNEKNTNRSWSTKLSPKMEVNSIGQIDRSSSLKRSNNSSYDHQNKRTKNEPKEKMSSELLQQLMSNNHHRGRPKNKDNWLLNSGTKAACISQPSDSVLMNLLAEEKDSPKMSILTKAKVVTREKLLQQLQREKFKTEETRRKLIRKNSLSLLDPEATGIPSLLDLTQQDYEVNAPVNSSLLQGEELLIALDITKNI</sequence>
<feature type="compositionally biased region" description="Basic and acidic residues" evidence="10">
    <location>
        <begin position="808"/>
        <end position="821"/>
    </location>
</feature>
<evidence type="ECO:0000256" key="8">
    <source>
        <dbReference type="ARBA" id="ARBA00023242"/>
    </source>
</evidence>
<dbReference type="InterPro" id="IPR013767">
    <property type="entry name" value="PAS_fold"/>
</dbReference>
<dbReference type="AlphaFoldDB" id="A0A6J2YSH8"/>
<evidence type="ECO:0000256" key="7">
    <source>
        <dbReference type="ARBA" id="ARBA00023163"/>
    </source>
</evidence>
<keyword evidence="13" id="KW-1185">Reference proteome</keyword>
<comment type="subcellular location">
    <subcellularLocation>
        <location evidence="1">Nucleus</location>
    </subcellularLocation>
</comment>
<proteinExistence type="predicted"/>
<evidence type="ECO:0000256" key="5">
    <source>
        <dbReference type="ARBA" id="ARBA00023125"/>
    </source>
</evidence>
<dbReference type="InterPro" id="IPR011598">
    <property type="entry name" value="bHLH_dom"/>
</dbReference>
<dbReference type="GeneID" id="115889806"/>
<dbReference type="InterPro" id="IPR001610">
    <property type="entry name" value="PAC"/>
</dbReference>
<dbReference type="PROSITE" id="PS50888">
    <property type="entry name" value="BHLH"/>
    <property type="match status" value="1"/>
</dbReference>
<dbReference type="GO" id="GO:0046983">
    <property type="term" value="F:protein dimerization activity"/>
    <property type="evidence" value="ECO:0007669"/>
    <property type="project" value="InterPro"/>
</dbReference>
<dbReference type="Gene3D" id="3.30.450.20">
    <property type="entry name" value="PAS domain"/>
    <property type="match status" value="2"/>
</dbReference>
<evidence type="ECO:0000256" key="3">
    <source>
        <dbReference type="ARBA" id="ARBA00022843"/>
    </source>
</evidence>
<dbReference type="Pfam" id="PF08447">
    <property type="entry name" value="PAS_3"/>
    <property type="match status" value="1"/>
</dbReference>
<dbReference type="GO" id="GO:0000981">
    <property type="term" value="F:DNA-binding transcription factor activity, RNA polymerase II-specific"/>
    <property type="evidence" value="ECO:0007669"/>
    <property type="project" value="TreeGrafter"/>
</dbReference>
<accession>A0A6J2YSH8</accession>
<keyword evidence="2" id="KW-0677">Repeat</keyword>
<dbReference type="SMART" id="SM00091">
    <property type="entry name" value="PAS"/>
    <property type="match status" value="2"/>
</dbReference>
<evidence type="ECO:0000256" key="9">
    <source>
        <dbReference type="ARBA" id="ARBA00023278"/>
    </source>
</evidence>
<gene>
    <name evidence="14" type="primary">LOC115889806</name>
</gene>
<evidence type="ECO:0000259" key="11">
    <source>
        <dbReference type="PROSITE" id="PS50112"/>
    </source>
</evidence>
<dbReference type="Gene3D" id="4.10.280.10">
    <property type="entry name" value="Helix-loop-helix DNA-binding domain"/>
    <property type="match status" value="1"/>
</dbReference>
<keyword evidence="8" id="KW-0539">Nucleus</keyword>
<dbReference type="InterPro" id="IPR013655">
    <property type="entry name" value="PAS_fold_3"/>
</dbReference>
<evidence type="ECO:0000256" key="10">
    <source>
        <dbReference type="SAM" id="MobiDB-lite"/>
    </source>
</evidence>
<dbReference type="CDD" id="cd00130">
    <property type="entry name" value="PAS"/>
    <property type="match status" value="2"/>
</dbReference>
<feature type="region of interest" description="Disordered" evidence="10">
    <location>
        <begin position="740"/>
        <end position="821"/>
    </location>
</feature>
<dbReference type="SMART" id="SM00353">
    <property type="entry name" value="HLH"/>
    <property type="match status" value="1"/>
</dbReference>
<evidence type="ECO:0000256" key="4">
    <source>
        <dbReference type="ARBA" id="ARBA00023015"/>
    </source>
</evidence>
<dbReference type="InterPro" id="IPR000014">
    <property type="entry name" value="PAS"/>
</dbReference>
<dbReference type="GO" id="GO:0000977">
    <property type="term" value="F:RNA polymerase II transcription regulatory region sequence-specific DNA binding"/>
    <property type="evidence" value="ECO:0007669"/>
    <property type="project" value="TreeGrafter"/>
</dbReference>
<keyword evidence="6" id="KW-0010">Activator</keyword>
<dbReference type="RefSeq" id="XP_030765740.1">
    <property type="nucleotide sequence ID" value="XM_030909880.1"/>
</dbReference>
<dbReference type="PANTHER" id="PTHR23043">
    <property type="entry name" value="HYPOXIA-INDUCIBLE FACTOR 1 ALPHA"/>
    <property type="match status" value="1"/>
</dbReference>
<evidence type="ECO:0000256" key="2">
    <source>
        <dbReference type="ARBA" id="ARBA00022737"/>
    </source>
</evidence>
<evidence type="ECO:0000256" key="6">
    <source>
        <dbReference type="ARBA" id="ARBA00023159"/>
    </source>
</evidence>
<keyword evidence="4" id="KW-0805">Transcription regulation</keyword>
<dbReference type="FunFam" id="3.30.450.20:FF:000015">
    <property type="entry name" value="Hypoxia-inducible factor 1-alpha isoform 1"/>
    <property type="match status" value="1"/>
</dbReference>
<organism evidence="13 14">
    <name type="scientific">Sitophilus oryzae</name>
    <name type="common">Rice weevil</name>
    <name type="synonym">Curculio oryzae</name>
    <dbReference type="NCBI Taxonomy" id="7048"/>
    <lineage>
        <taxon>Eukaryota</taxon>
        <taxon>Metazoa</taxon>
        <taxon>Ecdysozoa</taxon>
        <taxon>Arthropoda</taxon>
        <taxon>Hexapoda</taxon>
        <taxon>Insecta</taxon>
        <taxon>Pterygota</taxon>
        <taxon>Neoptera</taxon>
        <taxon>Endopterygota</taxon>
        <taxon>Coleoptera</taxon>
        <taxon>Polyphaga</taxon>
        <taxon>Cucujiformia</taxon>
        <taxon>Curculionidae</taxon>
        <taxon>Dryophthorinae</taxon>
        <taxon>Sitophilus</taxon>
    </lineage>
</organism>
<dbReference type="GO" id="GO:0045944">
    <property type="term" value="P:positive regulation of transcription by RNA polymerase II"/>
    <property type="evidence" value="ECO:0007669"/>
    <property type="project" value="UniProtKB-ARBA"/>
</dbReference>
<dbReference type="Pfam" id="PF23171">
    <property type="entry name" value="bHLH_HIF1A"/>
    <property type="match status" value="1"/>
</dbReference>
<keyword evidence="7" id="KW-0804">Transcription</keyword>
<name>A0A6J2YSH8_SITOR</name>
<keyword evidence="3" id="KW-0832">Ubl conjugation</keyword>
<dbReference type="FunCoup" id="A0A6J2YSH8">
    <property type="interactions" value="310"/>
</dbReference>
<dbReference type="GO" id="GO:0005634">
    <property type="term" value="C:nucleus"/>
    <property type="evidence" value="ECO:0007669"/>
    <property type="project" value="UniProtKB-SubCell"/>
</dbReference>
<dbReference type="NCBIfam" id="TIGR00229">
    <property type="entry name" value="sensory_box"/>
    <property type="match status" value="1"/>
</dbReference>
<dbReference type="InterPro" id="IPR014887">
    <property type="entry name" value="HIF-1_CTAD"/>
</dbReference>
<feature type="compositionally biased region" description="Low complexity" evidence="10">
    <location>
        <begin position="794"/>
        <end position="805"/>
    </location>
</feature>
<feature type="domain" description="PAS" evidence="11">
    <location>
        <begin position="365"/>
        <end position="402"/>
    </location>
</feature>
<evidence type="ECO:0000259" key="12">
    <source>
        <dbReference type="PROSITE" id="PS50888"/>
    </source>
</evidence>
<feature type="domain" description="PAS" evidence="11">
    <location>
        <begin position="206"/>
        <end position="269"/>
    </location>
</feature>
<dbReference type="InterPro" id="IPR036638">
    <property type="entry name" value="HLH_DNA-bd_sf"/>
</dbReference>
<dbReference type="SUPFAM" id="SSF55785">
    <property type="entry name" value="PYP-like sensor domain (PAS domain)"/>
    <property type="match status" value="2"/>
</dbReference>
<evidence type="ECO:0000313" key="13">
    <source>
        <dbReference type="Proteomes" id="UP000504635"/>
    </source>
</evidence>